<feature type="non-terminal residue" evidence="3">
    <location>
        <position position="132"/>
    </location>
</feature>
<dbReference type="InterPro" id="IPR036179">
    <property type="entry name" value="Ig-like_dom_sf"/>
</dbReference>
<keyword evidence="1" id="KW-1015">Disulfide bond</keyword>
<dbReference type="InterPro" id="IPR013783">
    <property type="entry name" value="Ig-like_fold"/>
</dbReference>
<dbReference type="Pfam" id="PF08205">
    <property type="entry name" value="C2-set_2"/>
    <property type="match status" value="1"/>
</dbReference>
<feature type="domain" description="Ig-like" evidence="2">
    <location>
        <begin position="1"/>
        <end position="86"/>
    </location>
</feature>
<dbReference type="AlphaFoldDB" id="A0AAW0XIE7"/>
<dbReference type="EMBL" id="JARKIK010000022">
    <property type="protein sequence ID" value="KAK8744328.1"/>
    <property type="molecule type" value="Genomic_DNA"/>
</dbReference>
<dbReference type="Proteomes" id="UP001445076">
    <property type="component" value="Unassembled WGS sequence"/>
</dbReference>
<dbReference type="SUPFAM" id="SSF48726">
    <property type="entry name" value="Immunoglobulin"/>
    <property type="match status" value="2"/>
</dbReference>
<organism evidence="3 4">
    <name type="scientific">Cherax quadricarinatus</name>
    <name type="common">Australian red claw crayfish</name>
    <dbReference type="NCBI Taxonomy" id="27406"/>
    <lineage>
        <taxon>Eukaryota</taxon>
        <taxon>Metazoa</taxon>
        <taxon>Ecdysozoa</taxon>
        <taxon>Arthropoda</taxon>
        <taxon>Crustacea</taxon>
        <taxon>Multicrustacea</taxon>
        <taxon>Malacostraca</taxon>
        <taxon>Eumalacostraca</taxon>
        <taxon>Eucarida</taxon>
        <taxon>Decapoda</taxon>
        <taxon>Pleocyemata</taxon>
        <taxon>Astacidea</taxon>
        <taxon>Parastacoidea</taxon>
        <taxon>Parastacidae</taxon>
        <taxon>Cherax</taxon>
    </lineage>
</organism>
<dbReference type="InterPro" id="IPR013162">
    <property type="entry name" value="CD80_C2-set"/>
</dbReference>
<accession>A0AAW0XIE7</accession>
<protein>
    <recommendedName>
        <fullName evidence="2">Ig-like domain-containing protein</fullName>
    </recommendedName>
</protein>
<gene>
    <name evidence="3" type="ORF">OTU49_000746</name>
</gene>
<sequence length="132" mass="14557">VGSLSAGRPVELVCRAVGSRPPAHITWWRGSQQITDVTHTVMNGGNVTTGSIILMPTRQDDGKQVTCRASNPEIPHSMLEDTALLTIRYKPEVELALGRALDPQSIKEGDDVYFDCTIHANPLAHRVTWYHN</sequence>
<dbReference type="PANTHER" id="PTHR23278">
    <property type="entry name" value="SIDESTEP PROTEIN"/>
    <property type="match status" value="1"/>
</dbReference>
<dbReference type="PANTHER" id="PTHR23278:SF19">
    <property type="entry name" value="OBSCURIN"/>
    <property type="match status" value="1"/>
</dbReference>
<keyword evidence="4" id="KW-1185">Reference proteome</keyword>
<evidence type="ECO:0000313" key="4">
    <source>
        <dbReference type="Proteomes" id="UP001445076"/>
    </source>
</evidence>
<dbReference type="InterPro" id="IPR007110">
    <property type="entry name" value="Ig-like_dom"/>
</dbReference>
<feature type="non-terminal residue" evidence="3">
    <location>
        <position position="1"/>
    </location>
</feature>
<reference evidence="3 4" key="1">
    <citation type="journal article" date="2024" name="BMC Genomics">
        <title>Genome assembly of redclaw crayfish (Cherax quadricarinatus) provides insights into its immune adaptation and hypoxia tolerance.</title>
        <authorList>
            <person name="Liu Z."/>
            <person name="Zheng J."/>
            <person name="Li H."/>
            <person name="Fang K."/>
            <person name="Wang S."/>
            <person name="He J."/>
            <person name="Zhou D."/>
            <person name="Weng S."/>
            <person name="Chi M."/>
            <person name="Gu Z."/>
            <person name="He J."/>
            <person name="Li F."/>
            <person name="Wang M."/>
        </authorList>
    </citation>
    <scope>NUCLEOTIDE SEQUENCE [LARGE SCALE GENOMIC DNA]</scope>
    <source>
        <strain evidence="3">ZL_2023a</strain>
    </source>
</reference>
<evidence type="ECO:0000313" key="3">
    <source>
        <dbReference type="EMBL" id="KAK8744328.1"/>
    </source>
</evidence>
<dbReference type="PROSITE" id="PS50835">
    <property type="entry name" value="IG_LIKE"/>
    <property type="match status" value="2"/>
</dbReference>
<evidence type="ECO:0000259" key="2">
    <source>
        <dbReference type="PROSITE" id="PS50835"/>
    </source>
</evidence>
<name>A0AAW0XIE7_CHEQU</name>
<comment type="caution">
    <text evidence="3">The sequence shown here is derived from an EMBL/GenBank/DDBJ whole genome shotgun (WGS) entry which is preliminary data.</text>
</comment>
<proteinExistence type="predicted"/>
<dbReference type="Gene3D" id="2.60.40.10">
    <property type="entry name" value="Immunoglobulins"/>
    <property type="match status" value="2"/>
</dbReference>
<evidence type="ECO:0000256" key="1">
    <source>
        <dbReference type="ARBA" id="ARBA00023157"/>
    </source>
</evidence>
<feature type="domain" description="Ig-like" evidence="2">
    <location>
        <begin position="91"/>
        <end position="132"/>
    </location>
</feature>